<gene>
    <name evidence="1" type="ORF">RPERSI_LOCUS11122</name>
</gene>
<dbReference type="Proteomes" id="UP000789920">
    <property type="component" value="Unassembled WGS sequence"/>
</dbReference>
<evidence type="ECO:0000313" key="2">
    <source>
        <dbReference type="Proteomes" id="UP000789920"/>
    </source>
</evidence>
<sequence>MLDPDLPKANSFLEVKVSAMTNEDIVDGYIFLLAIGNKTALSFLDGIDICTTVKCPTKVFNLDIAFILKNLPSSYLIEVEIGDKNNALACGFAQ</sequence>
<keyword evidence="2" id="KW-1185">Reference proteome</keyword>
<feature type="non-terminal residue" evidence="1">
    <location>
        <position position="94"/>
    </location>
</feature>
<comment type="caution">
    <text evidence="1">The sequence shown here is derived from an EMBL/GenBank/DDBJ whole genome shotgun (WGS) entry which is preliminary data.</text>
</comment>
<organism evidence="1 2">
    <name type="scientific">Racocetra persica</name>
    <dbReference type="NCBI Taxonomy" id="160502"/>
    <lineage>
        <taxon>Eukaryota</taxon>
        <taxon>Fungi</taxon>
        <taxon>Fungi incertae sedis</taxon>
        <taxon>Mucoromycota</taxon>
        <taxon>Glomeromycotina</taxon>
        <taxon>Glomeromycetes</taxon>
        <taxon>Diversisporales</taxon>
        <taxon>Gigasporaceae</taxon>
        <taxon>Racocetra</taxon>
    </lineage>
</organism>
<evidence type="ECO:0000313" key="1">
    <source>
        <dbReference type="EMBL" id="CAG8718874.1"/>
    </source>
</evidence>
<protein>
    <submittedName>
        <fullName evidence="1">36260_t:CDS:1</fullName>
    </submittedName>
</protein>
<reference evidence="1" key="1">
    <citation type="submission" date="2021-06" db="EMBL/GenBank/DDBJ databases">
        <authorList>
            <person name="Kallberg Y."/>
            <person name="Tangrot J."/>
            <person name="Rosling A."/>
        </authorList>
    </citation>
    <scope>NUCLEOTIDE SEQUENCE</scope>
    <source>
        <strain evidence="1">MA461A</strain>
    </source>
</reference>
<name>A0ACA9PSD9_9GLOM</name>
<proteinExistence type="predicted"/>
<dbReference type="EMBL" id="CAJVQC010022618">
    <property type="protein sequence ID" value="CAG8718874.1"/>
    <property type="molecule type" value="Genomic_DNA"/>
</dbReference>
<accession>A0ACA9PSD9</accession>